<feature type="region of interest" description="Disordered" evidence="2">
    <location>
        <begin position="544"/>
        <end position="563"/>
    </location>
</feature>
<dbReference type="PANTHER" id="PTHR18839:SF3">
    <property type="entry name" value="MITOTIC INTERACTOR AND SUBSTRATE OF PLK1"/>
    <property type="match status" value="1"/>
</dbReference>
<dbReference type="Pfam" id="PF15304">
    <property type="entry name" value="AKAP2_C"/>
    <property type="match status" value="1"/>
</dbReference>
<dbReference type="GeneID" id="102530372"/>
<feature type="region of interest" description="Disordered" evidence="2">
    <location>
        <begin position="69"/>
        <end position="88"/>
    </location>
</feature>
<dbReference type="Proteomes" id="UP001652581">
    <property type="component" value="Chromosome 22"/>
</dbReference>
<sequence length="718" mass="78815">MDRVTRYPILSIPRSSRVTSVALDGDTSYTIELVGVGSMASGWGQDEPQAWPTDHEARLEMVQTGTSRSLHACPGQLSPWPPCPEDDEDEEVKAYHLETRGTQPRRPQDLERERRVVIQGQAVRKSGTVATLHGTPDHGEPRTPGRLQATPPEENMIDREQIDFLAARQQFLSLEQANPPARPAYANAGTPRNRPFGPSQASKPPNGPPLPNGCVTPVKSQVKEVVVEEKRVPGLSARSGVPAMDDPASQSRAESPEPPKETPIEREIRLAQEREADLRERRGLQRVFSQQELVEIPARLLLTRVSLAAAPRRGRGRPSLYVQRDLAQETQREEDHRREGLQVGRSATPDCFSEGPPPGLRRAHSSDSILGPAPDARAASPAPEVRKVNRIPPDAYQPYLSPRTPPVEFPAFRANLKPSSLPADKARAGSAPQAAAAQSLLSESSGEPSGARQVPPRGPLHPRGLVRHEYFLLRPLRFAVPGVPEKAEAPRVWGWEVAGAPALKLQRSQSSELLEREVESVLRREREVAEERRSALFPEVFSPPLPDECYDQDSRSSSQASGITGSYSVSESHFFTPIHLHSGLAWTVAEAPAEAAPAQRKKREQWVSLKPCHPPGCLAKTGRPSLGPGRLQCELGLSPAFFMAHPQVTVPPCPPHVRSRRGKRGIPSCLDCVQTQGPHGEPKAEVSSSWRRSQCNLSNHPHYFNVFITTVIWGGEGN</sequence>
<feature type="compositionally biased region" description="Low complexity" evidence="2">
    <location>
        <begin position="428"/>
        <end position="450"/>
    </location>
</feature>
<organism evidence="4 5">
    <name type="scientific">Vicugna pacos</name>
    <name type="common">Alpaca</name>
    <name type="synonym">Lama pacos</name>
    <dbReference type="NCBI Taxonomy" id="30538"/>
    <lineage>
        <taxon>Eukaryota</taxon>
        <taxon>Metazoa</taxon>
        <taxon>Chordata</taxon>
        <taxon>Craniata</taxon>
        <taxon>Vertebrata</taxon>
        <taxon>Euteleostomi</taxon>
        <taxon>Mammalia</taxon>
        <taxon>Eutheria</taxon>
        <taxon>Laurasiatheria</taxon>
        <taxon>Artiodactyla</taxon>
        <taxon>Tylopoda</taxon>
        <taxon>Camelidae</taxon>
        <taxon>Vicugna</taxon>
    </lineage>
</organism>
<feature type="compositionally biased region" description="Basic and acidic residues" evidence="2">
    <location>
        <begin position="326"/>
        <end position="340"/>
    </location>
</feature>
<feature type="compositionally biased region" description="Low complexity" evidence="2">
    <location>
        <begin position="372"/>
        <end position="383"/>
    </location>
</feature>
<accession>A0ABM5C6G5</accession>
<keyword evidence="1" id="KW-0175">Coiled coil</keyword>
<evidence type="ECO:0000256" key="2">
    <source>
        <dbReference type="SAM" id="MobiDB-lite"/>
    </source>
</evidence>
<gene>
    <name evidence="5" type="primary">MISP</name>
</gene>
<feature type="compositionally biased region" description="Basic and acidic residues" evidence="2">
    <location>
        <begin position="254"/>
        <end position="266"/>
    </location>
</feature>
<feature type="region of interest" description="Disordered" evidence="2">
    <location>
        <begin position="180"/>
        <end position="216"/>
    </location>
</feature>
<dbReference type="RefSeq" id="XP_072804243.1">
    <property type="nucleotide sequence ID" value="XM_072948142.1"/>
</dbReference>
<feature type="region of interest" description="Disordered" evidence="2">
    <location>
        <begin position="420"/>
        <end position="461"/>
    </location>
</feature>
<reference evidence="5" key="1">
    <citation type="submission" date="2025-08" db="UniProtKB">
        <authorList>
            <consortium name="RefSeq"/>
        </authorList>
    </citation>
    <scope>IDENTIFICATION</scope>
</reference>
<dbReference type="InterPro" id="IPR029304">
    <property type="entry name" value="AKAP2_C"/>
</dbReference>
<feature type="region of interest" description="Disordered" evidence="2">
    <location>
        <begin position="312"/>
        <end position="402"/>
    </location>
</feature>
<feature type="region of interest" description="Disordered" evidence="2">
    <location>
        <begin position="99"/>
        <end position="151"/>
    </location>
</feature>
<evidence type="ECO:0000256" key="1">
    <source>
        <dbReference type="ARBA" id="ARBA00023054"/>
    </source>
</evidence>
<protein>
    <submittedName>
        <fullName evidence="5">Mitotic interactor and substrate of PLK1 isoform X1</fullName>
    </submittedName>
</protein>
<keyword evidence="4" id="KW-1185">Reference proteome</keyword>
<evidence type="ECO:0000313" key="5">
    <source>
        <dbReference type="RefSeq" id="XP_072804243.1"/>
    </source>
</evidence>
<dbReference type="PANTHER" id="PTHR18839">
    <property type="entry name" value="MITOTIC INTERACTOR AND SUBSTRATE OF PLK1 MISP FAMILY MEMBER"/>
    <property type="match status" value="1"/>
</dbReference>
<dbReference type="InterPro" id="IPR042779">
    <property type="entry name" value="MISP/MISP3-like"/>
</dbReference>
<evidence type="ECO:0000259" key="3">
    <source>
        <dbReference type="Pfam" id="PF15304"/>
    </source>
</evidence>
<feature type="domain" description="A-kinase anchor protein 2 C-terminal" evidence="3">
    <location>
        <begin position="296"/>
        <end position="607"/>
    </location>
</feature>
<name>A0ABM5C6G5_VICPA</name>
<proteinExistence type="predicted"/>
<feature type="region of interest" description="Disordered" evidence="2">
    <location>
        <begin position="230"/>
        <end position="266"/>
    </location>
</feature>
<evidence type="ECO:0000313" key="4">
    <source>
        <dbReference type="Proteomes" id="UP001652581"/>
    </source>
</evidence>
<feature type="compositionally biased region" description="Basic and acidic residues" evidence="2">
    <location>
        <begin position="106"/>
        <end position="116"/>
    </location>
</feature>